<evidence type="ECO:0000313" key="9">
    <source>
        <dbReference type="EMBL" id="KAG2382010.1"/>
    </source>
</evidence>
<keyword evidence="6 8" id="KW-0472">Membrane</keyword>
<comment type="subcellular location">
    <subcellularLocation>
        <location evidence="1">Membrane</location>
        <topology evidence="1">Multi-pass membrane protein</topology>
    </subcellularLocation>
</comment>
<gene>
    <name evidence="9" type="ORF">C9374_005802</name>
</gene>
<feature type="transmembrane region" description="Helical" evidence="8">
    <location>
        <begin position="123"/>
        <end position="142"/>
    </location>
</feature>
<dbReference type="PANTHER" id="PTHR13116">
    <property type="entry name" value="ER MEMBRANE PROTEIN COMPLEX SUBUNIT 3"/>
    <property type="match status" value="1"/>
</dbReference>
<dbReference type="GO" id="GO:0072546">
    <property type="term" value="C:EMC complex"/>
    <property type="evidence" value="ECO:0007669"/>
    <property type="project" value="TreeGrafter"/>
</dbReference>
<comment type="caution">
    <text evidence="9">The sequence shown here is derived from an EMBL/GenBank/DDBJ whole genome shotgun (WGS) entry which is preliminary data.</text>
</comment>
<dbReference type="EMBL" id="PYSW02000025">
    <property type="protein sequence ID" value="KAG2382010.1"/>
    <property type="molecule type" value="Genomic_DNA"/>
</dbReference>
<dbReference type="RefSeq" id="XP_044547689.1">
    <property type="nucleotide sequence ID" value="XM_044695593.1"/>
</dbReference>
<feature type="transmembrane region" description="Helical" evidence="8">
    <location>
        <begin position="173"/>
        <end position="192"/>
    </location>
</feature>
<keyword evidence="10" id="KW-1185">Reference proteome</keyword>
<feature type="transmembrane region" description="Helical" evidence="8">
    <location>
        <begin position="20"/>
        <end position="39"/>
    </location>
</feature>
<dbReference type="PIRSF" id="PIRSF010045">
    <property type="entry name" value="DUF850_TM_euk"/>
    <property type="match status" value="1"/>
</dbReference>
<evidence type="ECO:0000256" key="2">
    <source>
        <dbReference type="ARBA" id="ARBA00005376"/>
    </source>
</evidence>
<evidence type="ECO:0000256" key="7">
    <source>
        <dbReference type="PIRNR" id="PIRNR010045"/>
    </source>
</evidence>
<sequence length="265" mass="30139">MSIILHHPSTLVIDSAIRDWVLLPIVIFMLLFSILRHYATLYFRSNKEPPVDKFTHSQTLLKGQMLSRNFNYIPHQSFQLKKAFFNRENGGEFRKKIETNALSAMADPSNMTEMMKNNVQTMVPNLVMFGWIYFFYAGFVIAKFPFPLSDRFRAMVQRGIELQSLETSYVTSASMYFLILFGVKGVLSLLLGDNVADEAQLMANSNPLTMGQMGAAPGTNPMLMMDFGKAFESEKDNLELIQHSHQPMQEAEQNLLSKWKAGSSL</sequence>
<dbReference type="GO" id="GO:0034975">
    <property type="term" value="P:protein folding in endoplasmic reticulum"/>
    <property type="evidence" value="ECO:0007669"/>
    <property type="project" value="TreeGrafter"/>
</dbReference>
<evidence type="ECO:0000256" key="1">
    <source>
        <dbReference type="ARBA" id="ARBA00004141"/>
    </source>
</evidence>
<dbReference type="SMART" id="SM01415">
    <property type="entry name" value="DUF106"/>
    <property type="match status" value="1"/>
</dbReference>
<dbReference type="InterPro" id="IPR008568">
    <property type="entry name" value="EMC3"/>
</dbReference>
<comment type="similarity">
    <text evidence="2 7">Belongs to the EMC3 family.</text>
</comment>
<evidence type="ECO:0000256" key="5">
    <source>
        <dbReference type="ARBA" id="ARBA00022989"/>
    </source>
</evidence>
<dbReference type="PANTHER" id="PTHR13116:SF5">
    <property type="entry name" value="ER MEMBRANE PROTEIN COMPLEX SUBUNIT 3"/>
    <property type="match status" value="1"/>
</dbReference>
<reference evidence="9 10" key="1">
    <citation type="journal article" date="2018" name="BMC Genomics">
        <title>The genome of Naegleria lovaniensis, the basis for a comparative approach to unravel pathogenicity factors of the human pathogenic amoeba N. fowleri.</title>
        <authorList>
            <person name="Liechti N."/>
            <person name="Schurch N."/>
            <person name="Bruggmann R."/>
            <person name="Wittwer M."/>
        </authorList>
    </citation>
    <scope>NUCLEOTIDE SEQUENCE [LARGE SCALE GENOMIC DNA]</scope>
    <source>
        <strain evidence="9 10">ATCC 30569</strain>
    </source>
</reference>
<dbReference type="InterPro" id="IPR002809">
    <property type="entry name" value="EMC3/TMCO1"/>
</dbReference>
<evidence type="ECO:0000256" key="6">
    <source>
        <dbReference type="ARBA" id="ARBA00023136"/>
    </source>
</evidence>
<accession>A0AA88KJX1</accession>
<dbReference type="AlphaFoldDB" id="A0AA88KJX1"/>
<protein>
    <recommendedName>
        <fullName evidence="3 7">ER membrane protein complex subunit 3</fullName>
    </recommendedName>
</protein>
<keyword evidence="5 8" id="KW-1133">Transmembrane helix</keyword>
<organism evidence="9 10">
    <name type="scientific">Naegleria lovaniensis</name>
    <name type="common">Amoeba</name>
    <dbReference type="NCBI Taxonomy" id="51637"/>
    <lineage>
        <taxon>Eukaryota</taxon>
        <taxon>Discoba</taxon>
        <taxon>Heterolobosea</taxon>
        <taxon>Tetramitia</taxon>
        <taxon>Eutetramitia</taxon>
        <taxon>Vahlkampfiidae</taxon>
        <taxon>Naegleria</taxon>
    </lineage>
</organism>
<evidence type="ECO:0000256" key="4">
    <source>
        <dbReference type="ARBA" id="ARBA00022692"/>
    </source>
</evidence>
<evidence type="ECO:0000256" key="8">
    <source>
        <dbReference type="SAM" id="Phobius"/>
    </source>
</evidence>
<dbReference type="Pfam" id="PF01956">
    <property type="entry name" value="EMC3_TMCO1"/>
    <property type="match status" value="1"/>
</dbReference>
<keyword evidence="4 8" id="KW-0812">Transmembrane</keyword>
<proteinExistence type="inferred from homology"/>
<evidence type="ECO:0000313" key="10">
    <source>
        <dbReference type="Proteomes" id="UP000816034"/>
    </source>
</evidence>
<dbReference type="GeneID" id="68098257"/>
<evidence type="ECO:0000256" key="3">
    <source>
        <dbReference type="ARBA" id="ARBA00020822"/>
    </source>
</evidence>
<name>A0AA88KJX1_NAELO</name>
<dbReference type="Proteomes" id="UP000816034">
    <property type="component" value="Unassembled WGS sequence"/>
</dbReference>